<accession>A0A5A7NP23</accession>
<sequence>MGRIIAGAAGGLALASVPGDATRPTTDRVKEALFSRLESYGVLSGARVLDLFAGSGALGVEAASRGARAVVLVEQAPKAVAVCQANAGTVNRALGRTAVSVRRGGVDGFLEAEAEAGRGWDIAFLDPPYPLSEDGLAATLGRLAPLLEPEAVVVVERSRRSPEPRWPAGLRRFAERKYGETTLWFAEPDTPEDQSQDQPQDQPGTAGS</sequence>
<dbReference type="EMBL" id="BKDJ01000001">
    <property type="protein sequence ID" value="GER21912.1"/>
    <property type="molecule type" value="Genomic_DNA"/>
</dbReference>
<feature type="compositionally biased region" description="Low complexity" evidence="3">
    <location>
        <begin position="196"/>
        <end position="208"/>
    </location>
</feature>
<dbReference type="InterPro" id="IPR029063">
    <property type="entry name" value="SAM-dependent_MTases_sf"/>
</dbReference>
<evidence type="ECO:0000256" key="2">
    <source>
        <dbReference type="ARBA" id="ARBA00022679"/>
    </source>
</evidence>
<keyword evidence="2" id="KW-0808">Transferase</keyword>
<dbReference type="OrthoDB" id="9803017at2"/>
<dbReference type="InterPro" id="IPR004398">
    <property type="entry name" value="RNA_MeTrfase_RsmD"/>
</dbReference>
<dbReference type="PANTHER" id="PTHR43542:SF1">
    <property type="entry name" value="METHYLTRANSFERASE"/>
    <property type="match status" value="1"/>
</dbReference>
<evidence type="ECO:0000313" key="4">
    <source>
        <dbReference type="EMBL" id="GER21912.1"/>
    </source>
</evidence>
<dbReference type="PIRSF" id="PIRSF004553">
    <property type="entry name" value="CHP00095"/>
    <property type="match status" value="1"/>
</dbReference>
<evidence type="ECO:0000256" key="1">
    <source>
        <dbReference type="ARBA" id="ARBA00022603"/>
    </source>
</evidence>
<dbReference type="Proteomes" id="UP000325307">
    <property type="component" value="Unassembled WGS sequence"/>
</dbReference>
<dbReference type="PANTHER" id="PTHR43542">
    <property type="entry name" value="METHYLTRANSFERASE"/>
    <property type="match status" value="1"/>
</dbReference>
<name>A0A5A7NP23_9MICC</name>
<dbReference type="RefSeq" id="WP_149955401.1">
    <property type="nucleotide sequence ID" value="NZ_BKDJ01000001.1"/>
</dbReference>
<evidence type="ECO:0000256" key="3">
    <source>
        <dbReference type="SAM" id="MobiDB-lite"/>
    </source>
</evidence>
<dbReference type="Pfam" id="PF03602">
    <property type="entry name" value="Cons_hypoth95"/>
    <property type="match status" value="1"/>
</dbReference>
<reference evidence="4 5" key="1">
    <citation type="submission" date="2019-09" db="EMBL/GenBank/DDBJ databases">
        <title>Arthrobacter zafarii sp. nov., a moderately thermotolerant and halotolerant actinobacterium isolated from Cholistan desert soil of Pakistan.</title>
        <authorList>
            <person name="Amin A."/>
            <person name="Ahmed I."/>
            <person name="Khalid N."/>
            <person name="Schumann P."/>
            <person name="Busse H.J."/>
            <person name="Khan I.U."/>
            <person name="Li S."/>
            <person name="Li W.J."/>
        </authorList>
    </citation>
    <scope>NUCLEOTIDE SEQUENCE [LARGE SCALE GENOMIC DNA]</scope>
    <source>
        <strain evidence="4 5">NCCP-1664</strain>
    </source>
</reference>
<dbReference type="AlphaFoldDB" id="A0A5A7NP23"/>
<dbReference type="CDD" id="cd02440">
    <property type="entry name" value="AdoMet_MTases"/>
    <property type="match status" value="1"/>
</dbReference>
<gene>
    <name evidence="4" type="ORF">NCCP1664_04090</name>
</gene>
<dbReference type="Gene3D" id="3.40.50.150">
    <property type="entry name" value="Vaccinia Virus protein VP39"/>
    <property type="match status" value="1"/>
</dbReference>
<organism evidence="4 5">
    <name type="scientific">Zafaria cholistanensis</name>
    <dbReference type="NCBI Taxonomy" id="1682741"/>
    <lineage>
        <taxon>Bacteria</taxon>
        <taxon>Bacillati</taxon>
        <taxon>Actinomycetota</taxon>
        <taxon>Actinomycetes</taxon>
        <taxon>Micrococcales</taxon>
        <taxon>Micrococcaceae</taxon>
        <taxon>Zafaria</taxon>
    </lineage>
</organism>
<comment type="caution">
    <text evidence="4">The sequence shown here is derived from an EMBL/GenBank/DDBJ whole genome shotgun (WGS) entry which is preliminary data.</text>
</comment>
<dbReference type="GO" id="GO:0031167">
    <property type="term" value="P:rRNA methylation"/>
    <property type="evidence" value="ECO:0007669"/>
    <property type="project" value="InterPro"/>
</dbReference>
<proteinExistence type="predicted"/>
<keyword evidence="5" id="KW-1185">Reference proteome</keyword>
<feature type="region of interest" description="Disordered" evidence="3">
    <location>
        <begin position="181"/>
        <end position="208"/>
    </location>
</feature>
<keyword evidence="1 4" id="KW-0489">Methyltransferase</keyword>
<dbReference type="NCBIfam" id="TIGR00095">
    <property type="entry name" value="16S rRNA (guanine(966)-N(2))-methyltransferase RsmD"/>
    <property type="match status" value="1"/>
</dbReference>
<dbReference type="GO" id="GO:0008168">
    <property type="term" value="F:methyltransferase activity"/>
    <property type="evidence" value="ECO:0007669"/>
    <property type="project" value="UniProtKB-KW"/>
</dbReference>
<evidence type="ECO:0000313" key="5">
    <source>
        <dbReference type="Proteomes" id="UP000325307"/>
    </source>
</evidence>
<dbReference type="SUPFAM" id="SSF53335">
    <property type="entry name" value="S-adenosyl-L-methionine-dependent methyltransferases"/>
    <property type="match status" value="1"/>
</dbReference>
<protein>
    <submittedName>
        <fullName evidence="4">DNA methylase</fullName>
    </submittedName>
</protein>